<dbReference type="Gene3D" id="1.20.1720.10">
    <property type="entry name" value="Multidrug resistance protein D"/>
    <property type="match status" value="1"/>
</dbReference>
<keyword evidence="1" id="KW-1133">Transmembrane helix</keyword>
<evidence type="ECO:0000313" key="3">
    <source>
        <dbReference type="Proteomes" id="UP000231259"/>
    </source>
</evidence>
<organism evidence="2 3">
    <name type="scientific">Puniceibacterium antarcticum</name>
    <dbReference type="NCBI Taxonomy" id="1206336"/>
    <lineage>
        <taxon>Bacteria</taxon>
        <taxon>Pseudomonadati</taxon>
        <taxon>Pseudomonadota</taxon>
        <taxon>Alphaproteobacteria</taxon>
        <taxon>Rhodobacterales</taxon>
        <taxon>Paracoccaceae</taxon>
        <taxon>Puniceibacterium</taxon>
    </lineage>
</organism>
<protein>
    <submittedName>
        <fullName evidence="2">Uncharacterized protein</fullName>
    </submittedName>
</protein>
<accession>A0A2G8RCY7</accession>
<dbReference type="EMBL" id="AWWI01000100">
    <property type="protein sequence ID" value="PIL19392.1"/>
    <property type="molecule type" value="Genomic_DNA"/>
</dbReference>
<keyword evidence="1" id="KW-0472">Membrane</keyword>
<dbReference type="AlphaFoldDB" id="A0A2G8RCY7"/>
<keyword evidence="3" id="KW-1185">Reference proteome</keyword>
<gene>
    <name evidence="2" type="ORF">P775_14720</name>
</gene>
<keyword evidence="1" id="KW-0812">Transmembrane</keyword>
<dbReference type="Proteomes" id="UP000231259">
    <property type="component" value="Unassembled WGS sequence"/>
</dbReference>
<name>A0A2G8RCY7_9RHOB</name>
<evidence type="ECO:0000256" key="1">
    <source>
        <dbReference type="SAM" id="Phobius"/>
    </source>
</evidence>
<proteinExistence type="predicted"/>
<reference evidence="2 3" key="1">
    <citation type="submission" date="2013-09" db="EMBL/GenBank/DDBJ databases">
        <title>Genome sequencing of Phaeobacter antarcticus sp. nov. SM1211.</title>
        <authorList>
            <person name="Zhang X.-Y."/>
            <person name="Liu C."/>
            <person name="Chen X.-L."/>
            <person name="Xie B.-B."/>
            <person name="Qin Q.-L."/>
            <person name="Rong J.-C."/>
            <person name="Zhang Y.-Z."/>
        </authorList>
    </citation>
    <scope>NUCLEOTIDE SEQUENCE [LARGE SCALE GENOMIC DNA]</scope>
    <source>
        <strain evidence="2 3">SM1211</strain>
    </source>
</reference>
<evidence type="ECO:0000313" key="2">
    <source>
        <dbReference type="EMBL" id="PIL19392.1"/>
    </source>
</evidence>
<sequence>MIVTSFVLGMAVGTFFTGPLSDTFGHNPVVVAGAFKPWSWSFWLYPWDYGSIGTSMPLAVGIIFQSVLACALMLKMRRSINASSAHSGGNR</sequence>
<comment type="caution">
    <text evidence="2">The sequence shown here is derived from an EMBL/GenBank/DDBJ whole genome shotgun (WGS) entry which is preliminary data.</text>
</comment>
<feature type="transmembrane region" description="Helical" evidence="1">
    <location>
        <begin position="56"/>
        <end position="74"/>
    </location>
</feature>